<keyword evidence="1" id="KW-0472">Membrane</keyword>
<protein>
    <submittedName>
        <fullName evidence="7">ShlB/FhaC/HecB family hemolysin secretion/activation protein</fullName>
    </submittedName>
</protein>
<keyword evidence="2" id="KW-0812">Transmembrane</keyword>
<dbReference type="Gene3D" id="3.10.20.310">
    <property type="entry name" value="membrane protein fhac"/>
    <property type="match status" value="1"/>
</dbReference>
<feature type="compositionally biased region" description="Polar residues" evidence="4">
    <location>
        <begin position="230"/>
        <end position="239"/>
    </location>
</feature>
<evidence type="ECO:0000259" key="5">
    <source>
        <dbReference type="Pfam" id="PF03865"/>
    </source>
</evidence>
<name>A0ABT2MQV2_9CYAN</name>
<feature type="domain" description="Polypeptide-transport-associated ShlB-type" evidence="6">
    <location>
        <begin position="292"/>
        <end position="366"/>
    </location>
</feature>
<keyword evidence="8" id="KW-1185">Reference proteome</keyword>
<keyword evidence="3" id="KW-0998">Cell outer membrane</keyword>
<evidence type="ECO:0000256" key="3">
    <source>
        <dbReference type="ARBA" id="ARBA00023237"/>
    </source>
</evidence>
<dbReference type="Proteomes" id="UP001525890">
    <property type="component" value="Unassembled WGS sequence"/>
</dbReference>
<dbReference type="InterPro" id="IPR005565">
    <property type="entry name" value="Hemolysn_activator_HlyB_C"/>
</dbReference>
<evidence type="ECO:0000259" key="6">
    <source>
        <dbReference type="Pfam" id="PF08479"/>
    </source>
</evidence>
<dbReference type="RefSeq" id="WP_368006523.1">
    <property type="nucleotide sequence ID" value="NZ_JAMXFF010000014.1"/>
</dbReference>
<feature type="compositionally biased region" description="Pro residues" evidence="4">
    <location>
        <begin position="243"/>
        <end position="265"/>
    </location>
</feature>
<dbReference type="PANTHER" id="PTHR34597:SF3">
    <property type="entry name" value="OUTER MEMBRANE TRANSPORTER CDIB"/>
    <property type="match status" value="1"/>
</dbReference>
<dbReference type="Gene3D" id="2.40.160.50">
    <property type="entry name" value="membrane protein fhac: a member of the omp85/tpsb transporter family"/>
    <property type="match status" value="1"/>
</dbReference>
<evidence type="ECO:0000256" key="4">
    <source>
        <dbReference type="SAM" id="MobiDB-lite"/>
    </source>
</evidence>
<feature type="domain" description="Haemolysin activator HlyB C-terminal" evidence="5">
    <location>
        <begin position="429"/>
        <end position="745"/>
    </location>
</feature>
<reference evidence="7 8" key="1">
    <citation type="journal article" date="2022" name="Front. Microbiol.">
        <title>High genomic differentiation and limited gene flow indicate recent cryptic speciation within the genus Laspinema (cyanobacteria).</title>
        <authorList>
            <person name="Stanojkovic A."/>
            <person name="Skoupy S."/>
            <person name="Skaloud P."/>
            <person name="Dvorak P."/>
        </authorList>
    </citation>
    <scope>NUCLEOTIDE SEQUENCE [LARGE SCALE GENOMIC DNA]</scope>
    <source>
        <strain evidence="7 8">D2a</strain>
    </source>
</reference>
<feature type="region of interest" description="Disordered" evidence="4">
    <location>
        <begin position="172"/>
        <end position="202"/>
    </location>
</feature>
<accession>A0ABT2MQV2</accession>
<feature type="region of interest" description="Disordered" evidence="4">
    <location>
        <begin position="230"/>
        <end position="274"/>
    </location>
</feature>
<dbReference type="PANTHER" id="PTHR34597">
    <property type="entry name" value="SLR1661 PROTEIN"/>
    <property type="match status" value="1"/>
</dbReference>
<dbReference type="EMBL" id="JAMXFF010000014">
    <property type="protein sequence ID" value="MCT7966902.1"/>
    <property type="molecule type" value="Genomic_DNA"/>
</dbReference>
<keyword evidence="1" id="KW-1134">Transmembrane beta strand</keyword>
<dbReference type="InterPro" id="IPR051544">
    <property type="entry name" value="TPS_OM_transporter"/>
</dbReference>
<evidence type="ECO:0000256" key="2">
    <source>
        <dbReference type="ARBA" id="ARBA00022692"/>
    </source>
</evidence>
<comment type="caution">
    <text evidence="7">The sequence shown here is derived from an EMBL/GenBank/DDBJ whole genome shotgun (WGS) entry which is preliminary data.</text>
</comment>
<organism evidence="7 8">
    <name type="scientific">Laspinema palackyanum D2a</name>
    <dbReference type="NCBI Taxonomy" id="2953684"/>
    <lineage>
        <taxon>Bacteria</taxon>
        <taxon>Bacillati</taxon>
        <taxon>Cyanobacteriota</taxon>
        <taxon>Cyanophyceae</taxon>
        <taxon>Oscillatoriophycideae</taxon>
        <taxon>Oscillatoriales</taxon>
        <taxon>Laspinemataceae</taxon>
        <taxon>Laspinema</taxon>
        <taxon>Laspinema palackyanum</taxon>
    </lineage>
</organism>
<evidence type="ECO:0000313" key="8">
    <source>
        <dbReference type="Proteomes" id="UP001525890"/>
    </source>
</evidence>
<proteinExistence type="predicted"/>
<feature type="compositionally biased region" description="Low complexity" evidence="4">
    <location>
        <begin position="180"/>
        <end position="190"/>
    </location>
</feature>
<sequence>MTRPLLFLGVICYQKLRTRGIQKVIRVKGASSKQQLGLNYLEISEIRINSKIIGLHQTVNPLAEDRRASRMQVHLSAGVSESRESPHQRGDTGTGKMSIIALPVLLICHDPGCHPFLETEREFVGMVMTENPNFGSACLGHQVQMRILRYIKLNSIHLDFISSLAMPTINLPQHPRSDRSQNSSSSFTGSGLALQPGENPYKSGKTTRLIGLTLTLLLLLSGNGGAVLAQTTNPGTLTDPSRIPNPLPPSSPQLPERPPLLPPPEELLQPPTTDPAAPLQVDPTGEIPGAIEVQRFEVFDSTVFSNETWAEILAPFTDRPLSFAELLQARTAVTQRYTEEGYITSGALIPPQTLEDGVVRIQVVEGGLEEINVTGNQRLSPNYVSSRLAIATEKPVNIDKLLDALRLLQLDPRIENISAELAAGSRPGQNVLDVRITEASAFGSEFVLDNGRSPSVGSFRQKASLYHRNLFGFGDTLNFSYTNTEGSNQWDVGYTLPINARNGTFSVSHGRTQSEIIEPPFDRVDIEAKSRNTEFTLRQPLIQSPTREFAMGLTFARRSSETSILGVNFPLSPGANDDGETRISAFRFFQEWTARSSREVLAARSQFNVGVGWFDATVNSSAPDSRFLSWRGQGQWLRVLGSETSDPQRSPTLLVRGDVQLSSGSLLPLEQFGLGGLESVRGYRQDALLTDNGAIASAELRIPVYRQNWFGVQVVPFVDVGTAWNSGDSDNPDPNTLASAGLGLQIDFGDRLRARLDWGYPLIDSPSGDRTWQENGFYFSIVSTPF</sequence>
<dbReference type="Pfam" id="PF08479">
    <property type="entry name" value="POTRA_2"/>
    <property type="match status" value="1"/>
</dbReference>
<dbReference type="InterPro" id="IPR013686">
    <property type="entry name" value="Polypept-transport_assoc_ShlB"/>
</dbReference>
<evidence type="ECO:0000256" key="1">
    <source>
        <dbReference type="ARBA" id="ARBA00022452"/>
    </source>
</evidence>
<gene>
    <name evidence="7" type="ORF">NG799_11210</name>
</gene>
<evidence type="ECO:0000313" key="7">
    <source>
        <dbReference type="EMBL" id="MCT7966902.1"/>
    </source>
</evidence>
<dbReference type="Pfam" id="PF03865">
    <property type="entry name" value="ShlB"/>
    <property type="match status" value="1"/>
</dbReference>